<dbReference type="EMBL" id="KV429107">
    <property type="protein sequence ID" value="KZT65362.1"/>
    <property type="molecule type" value="Genomic_DNA"/>
</dbReference>
<proteinExistence type="predicted"/>
<organism evidence="2 3">
    <name type="scientific">Daedalea quercina L-15889</name>
    <dbReference type="NCBI Taxonomy" id="1314783"/>
    <lineage>
        <taxon>Eukaryota</taxon>
        <taxon>Fungi</taxon>
        <taxon>Dikarya</taxon>
        <taxon>Basidiomycota</taxon>
        <taxon>Agaricomycotina</taxon>
        <taxon>Agaricomycetes</taxon>
        <taxon>Polyporales</taxon>
        <taxon>Fomitopsis</taxon>
    </lineage>
</organism>
<accession>A0A165M8N6</accession>
<sequence>MPTAWDVYAHELLPLGYGYPLWDPSPDPKAGEIEIGDVGFMENGQFVRLFNPTLPREHPVNRTWGLPKDFRKLELPEKLIYEKDLTLASDSLCSRHVTKAEVNAKLDVDSAVDVALKYNTASDSGAILYIPSKSARRREVLRESEVMHDYLQKNYKSWHHHLHHHNSLKLSKKDLVFVRGWVKTSQWAVAAFSNTTREESATIGGGHGPAKGSFSIDLSKQEALGGWTNVCLKRGEEKVDQCIFVQFYQYTTRDAWHQWKLKRTRSIEKMFSRISPKKKACEDDSDEEDDADRHVDKKRRLQGPEHDTENGNAVVKLKSDLADHVFQNGADVDIAVFDEEALANELEKKALALARKADSVQGHDLHIAEKDGKGE</sequence>
<feature type="region of interest" description="Disordered" evidence="1">
    <location>
        <begin position="278"/>
        <end position="311"/>
    </location>
</feature>
<reference evidence="2 3" key="1">
    <citation type="journal article" date="2016" name="Mol. Biol. Evol.">
        <title>Comparative Genomics of Early-Diverging Mushroom-Forming Fungi Provides Insights into the Origins of Lignocellulose Decay Capabilities.</title>
        <authorList>
            <person name="Nagy L.G."/>
            <person name="Riley R."/>
            <person name="Tritt A."/>
            <person name="Adam C."/>
            <person name="Daum C."/>
            <person name="Floudas D."/>
            <person name="Sun H."/>
            <person name="Yadav J.S."/>
            <person name="Pangilinan J."/>
            <person name="Larsson K.H."/>
            <person name="Matsuura K."/>
            <person name="Barry K."/>
            <person name="Labutti K."/>
            <person name="Kuo R."/>
            <person name="Ohm R.A."/>
            <person name="Bhattacharya S.S."/>
            <person name="Shirouzu T."/>
            <person name="Yoshinaga Y."/>
            <person name="Martin F.M."/>
            <person name="Grigoriev I.V."/>
            <person name="Hibbett D.S."/>
        </authorList>
    </citation>
    <scope>NUCLEOTIDE SEQUENCE [LARGE SCALE GENOMIC DNA]</scope>
    <source>
        <strain evidence="2 3">L-15889</strain>
    </source>
</reference>
<gene>
    <name evidence="2" type="ORF">DAEQUDRAFT_531069</name>
</gene>
<protein>
    <submittedName>
        <fullName evidence="2">Uncharacterized protein</fullName>
    </submittedName>
</protein>
<evidence type="ECO:0000256" key="1">
    <source>
        <dbReference type="SAM" id="MobiDB-lite"/>
    </source>
</evidence>
<evidence type="ECO:0000313" key="2">
    <source>
        <dbReference type="EMBL" id="KZT65362.1"/>
    </source>
</evidence>
<dbReference type="AlphaFoldDB" id="A0A165M8N6"/>
<dbReference type="Proteomes" id="UP000076727">
    <property type="component" value="Unassembled WGS sequence"/>
</dbReference>
<keyword evidence="3" id="KW-1185">Reference proteome</keyword>
<dbReference type="OrthoDB" id="2791100at2759"/>
<evidence type="ECO:0000313" key="3">
    <source>
        <dbReference type="Proteomes" id="UP000076727"/>
    </source>
</evidence>
<name>A0A165M8N6_9APHY</name>